<dbReference type="GO" id="GO:0003824">
    <property type="term" value="F:catalytic activity"/>
    <property type="evidence" value="ECO:0007669"/>
    <property type="project" value="InterPro"/>
</dbReference>
<dbReference type="Gene3D" id="3.30.559.10">
    <property type="entry name" value="Chloramphenicol acetyltransferase-like domain"/>
    <property type="match status" value="1"/>
</dbReference>
<sequence>MQVKNELARKLLDALFSPESHFSLTDGVNLINKERCRDKIRQYIDWLNQLDVHSAVIISTPGIETLCLCYALVISDKTYIPVHTSTSPELLQRYLNDYQIDLLLVEPGLASHCDHELRNRLVEEEDRSFYYYRPLQRHQTFCLSPGIVFFTSGTTAQPKAVHYHYATLLRYIVWCVDEFNLNNKDHVLFTTELSFVASLRPLFVPVLSGANVVFANNFSANKLQLFVNTLVQNEITVLNVTATLFKMLLRHIETSGFISAMTSVRLALLSGEPLDLQDIDLWFERIKQDTIFYNLYGATECLVPFYKKVTGSLLEKERLHLGQLRAGCSYKLLPSAKGYELYVAGDISTSYLDPALTQSRYITVENQRFIKTEDIVERCDRELFYISRAQRIVKRYGQIVNLDQIEYILKKSRNHLNFITFTSEDKNNIYLLICGAPESDELLRHVKQTLKQHLPGYMHPCEYFFSRELPLTCSGKIDYSTIKKAFVREPISTIYDYFKRFFRDNRVNAEARIVDLGLESIDYMDMAEAFWQLTGKWLDVSKITDDMIIANIASCLVDHNVTPSGFRDVVQLNTIRRGLYEHELQGARQDGHYITTSFALKGEININRLELAIAATIANHFMLSSKLVLIDDDYYFARTTMQTGFRLRAPVFPGRNAIGKLKTCIHADRLFNAYIQKRKGQYFLIMAYHHIVIDGWSTMMIREEIFRRYDGAYKIKSLKQVEEIEHLNQANQIWPADPKNINKLKSMLSPIDPEEYNRLDPFFNGSLCKKHTIFCVNKNNMDEFARSNQIQDFPYSVLFSLLLHRIISQRSGVKKLYFYMSFSNRNFPVPDIKELITNLATGLPVFFDSKNLSAQELARQMQDILTCYFKNMSYGAITEIWQKEFIQQRILLPRDIPYIIVYTYINKIVDDDYVQNHYIDWLSSEQDVNFKKKGVIFLRVYNMGSYFVINMDSQMKKGLHNCLIEDLQKFLPPKPE</sequence>
<gene>
    <name evidence="3" type="ORF">Lspi_1346</name>
</gene>
<dbReference type="Gene3D" id="3.30.300.30">
    <property type="match status" value="1"/>
</dbReference>
<dbReference type="SUPFAM" id="SSF52777">
    <property type="entry name" value="CoA-dependent acyltransferases"/>
    <property type="match status" value="1"/>
</dbReference>
<keyword evidence="4" id="KW-1185">Reference proteome</keyword>
<dbReference type="PANTHER" id="PTHR45398:SF1">
    <property type="entry name" value="ENZYME, PUTATIVE (JCVI)-RELATED"/>
    <property type="match status" value="1"/>
</dbReference>
<dbReference type="InterPro" id="IPR000873">
    <property type="entry name" value="AMP-dep_synth/lig_dom"/>
</dbReference>
<dbReference type="InterPro" id="IPR001242">
    <property type="entry name" value="Condensation_dom"/>
</dbReference>
<dbReference type="SUPFAM" id="SSF56801">
    <property type="entry name" value="Acetyl-CoA synthetase-like"/>
    <property type="match status" value="1"/>
</dbReference>
<dbReference type="PATRIC" id="fig|452.5.peg.1486"/>
<organism evidence="3 4">
    <name type="scientific">Legionella spiritensis</name>
    <dbReference type="NCBI Taxonomy" id="452"/>
    <lineage>
        <taxon>Bacteria</taxon>
        <taxon>Pseudomonadati</taxon>
        <taxon>Pseudomonadota</taxon>
        <taxon>Gammaproteobacteria</taxon>
        <taxon>Legionellales</taxon>
        <taxon>Legionellaceae</taxon>
        <taxon>Legionella</taxon>
    </lineage>
</organism>
<feature type="domain" description="Condensation" evidence="2">
    <location>
        <begin position="568"/>
        <end position="720"/>
    </location>
</feature>
<dbReference type="Pfam" id="PF00501">
    <property type="entry name" value="AMP-binding"/>
    <property type="match status" value="1"/>
</dbReference>
<dbReference type="STRING" id="452.Lspi_1346"/>
<dbReference type="PANTHER" id="PTHR45398">
    <property type="match status" value="1"/>
</dbReference>
<dbReference type="Gene3D" id="3.40.50.12780">
    <property type="entry name" value="N-terminal domain of ligase-like"/>
    <property type="match status" value="1"/>
</dbReference>
<dbReference type="AlphaFoldDB" id="A0A0W0Z5V7"/>
<dbReference type="RefSeq" id="WP_231950656.1">
    <property type="nucleotide sequence ID" value="NZ_CAAAII010000014.1"/>
</dbReference>
<feature type="domain" description="AMP-dependent synthetase/ligase" evidence="1">
    <location>
        <begin position="45"/>
        <end position="334"/>
    </location>
</feature>
<protein>
    <submittedName>
        <fullName evidence="3">Peptide synthetase</fullName>
    </submittedName>
</protein>
<evidence type="ECO:0000313" key="4">
    <source>
        <dbReference type="Proteomes" id="UP000054877"/>
    </source>
</evidence>
<dbReference type="InterPro" id="IPR045851">
    <property type="entry name" value="AMP-bd_C_sf"/>
</dbReference>
<dbReference type="InterPro" id="IPR023213">
    <property type="entry name" value="CAT-like_dom_sf"/>
</dbReference>
<dbReference type="Proteomes" id="UP000054877">
    <property type="component" value="Unassembled WGS sequence"/>
</dbReference>
<evidence type="ECO:0000259" key="1">
    <source>
        <dbReference type="Pfam" id="PF00501"/>
    </source>
</evidence>
<evidence type="ECO:0000313" key="3">
    <source>
        <dbReference type="EMBL" id="KTD64539.1"/>
    </source>
</evidence>
<evidence type="ECO:0000259" key="2">
    <source>
        <dbReference type="Pfam" id="PF00668"/>
    </source>
</evidence>
<dbReference type="EMBL" id="LNYX01000013">
    <property type="protein sequence ID" value="KTD64539.1"/>
    <property type="molecule type" value="Genomic_DNA"/>
</dbReference>
<name>A0A0W0Z5V7_LEGSP</name>
<proteinExistence type="predicted"/>
<dbReference type="Gene3D" id="3.30.559.30">
    <property type="entry name" value="Nonribosomal peptide synthetase, condensation domain"/>
    <property type="match status" value="1"/>
</dbReference>
<accession>A0A0W0Z5V7</accession>
<comment type="caution">
    <text evidence="3">The sequence shown here is derived from an EMBL/GenBank/DDBJ whole genome shotgun (WGS) entry which is preliminary data.</text>
</comment>
<dbReference type="Pfam" id="PF00668">
    <property type="entry name" value="Condensation"/>
    <property type="match status" value="1"/>
</dbReference>
<dbReference type="InterPro" id="IPR042099">
    <property type="entry name" value="ANL_N_sf"/>
</dbReference>
<reference evidence="3 4" key="1">
    <citation type="submission" date="2015-11" db="EMBL/GenBank/DDBJ databases">
        <title>Genomic analysis of 38 Legionella species identifies large and diverse effector repertoires.</title>
        <authorList>
            <person name="Burstein D."/>
            <person name="Amaro F."/>
            <person name="Zusman T."/>
            <person name="Lifshitz Z."/>
            <person name="Cohen O."/>
            <person name="Gilbert J.A."/>
            <person name="Pupko T."/>
            <person name="Shuman H.A."/>
            <person name="Segal G."/>
        </authorList>
    </citation>
    <scope>NUCLEOTIDE SEQUENCE [LARGE SCALE GENOMIC DNA]</scope>
    <source>
        <strain evidence="3 4">Mt.St.Helens-9</strain>
    </source>
</reference>